<keyword evidence="1" id="KW-0732">Signal</keyword>
<dbReference type="STRING" id="478820.A0A196SG54"/>
<dbReference type="SUPFAM" id="SSF56219">
    <property type="entry name" value="DNase I-like"/>
    <property type="match status" value="1"/>
</dbReference>
<dbReference type="Gene3D" id="3.60.10.10">
    <property type="entry name" value="Endonuclease/exonuclease/phosphatase"/>
    <property type="match status" value="1"/>
</dbReference>
<reference evidence="2 3" key="1">
    <citation type="submission" date="2016-05" db="EMBL/GenBank/DDBJ databases">
        <title>Nuclear genome of Blastocystis sp. subtype 1 NandII.</title>
        <authorList>
            <person name="Gentekaki E."/>
            <person name="Curtis B."/>
            <person name="Stairs C."/>
            <person name="Eme L."/>
            <person name="Herman E."/>
            <person name="Klimes V."/>
            <person name="Arias M.C."/>
            <person name="Elias M."/>
            <person name="Hilliou F."/>
            <person name="Klute M."/>
            <person name="Malik S.-B."/>
            <person name="Pightling A."/>
            <person name="Rachubinski R."/>
            <person name="Salas D."/>
            <person name="Schlacht A."/>
            <person name="Suga H."/>
            <person name="Archibald J."/>
            <person name="Ball S.G."/>
            <person name="Clark G."/>
            <person name="Dacks J."/>
            <person name="Van Der Giezen M."/>
            <person name="Tsaousis A."/>
            <person name="Roger A."/>
        </authorList>
    </citation>
    <scope>NUCLEOTIDE SEQUENCE [LARGE SCALE GENOMIC DNA]</scope>
    <source>
        <strain evidence="3">ATCC 50177 / NandII</strain>
    </source>
</reference>
<evidence type="ECO:0000313" key="2">
    <source>
        <dbReference type="EMBL" id="OAO16040.1"/>
    </source>
</evidence>
<dbReference type="AlphaFoldDB" id="A0A196SG54"/>
<dbReference type="InterPro" id="IPR036691">
    <property type="entry name" value="Endo/exonu/phosph_ase_sf"/>
</dbReference>
<accession>A0A196SG54</accession>
<dbReference type="PANTHER" id="PTHR12121:SF36">
    <property type="entry name" value="ENDONUCLEASE_EXONUCLEASE_PHOSPHATASE DOMAIN-CONTAINING PROTEIN"/>
    <property type="match status" value="1"/>
</dbReference>
<protein>
    <submittedName>
        <fullName evidence="2">Carbon catabolite repressor protein 4-like 4</fullName>
    </submittedName>
</protein>
<evidence type="ECO:0000313" key="3">
    <source>
        <dbReference type="Proteomes" id="UP000078348"/>
    </source>
</evidence>
<organism evidence="2 3">
    <name type="scientific">Blastocystis sp. subtype 1 (strain ATCC 50177 / NandII)</name>
    <dbReference type="NCBI Taxonomy" id="478820"/>
    <lineage>
        <taxon>Eukaryota</taxon>
        <taxon>Sar</taxon>
        <taxon>Stramenopiles</taxon>
        <taxon>Bigyra</taxon>
        <taxon>Opalozoa</taxon>
        <taxon>Opalinata</taxon>
        <taxon>Blastocystidae</taxon>
        <taxon>Blastocystis</taxon>
    </lineage>
</organism>
<proteinExistence type="predicted"/>
<comment type="caution">
    <text evidence="2">The sequence shown here is derived from an EMBL/GenBank/DDBJ whole genome shotgun (WGS) entry which is preliminary data.</text>
</comment>
<dbReference type="PANTHER" id="PTHR12121">
    <property type="entry name" value="CARBON CATABOLITE REPRESSOR PROTEIN 4"/>
    <property type="match status" value="1"/>
</dbReference>
<keyword evidence="3" id="KW-1185">Reference proteome</keyword>
<dbReference type="GO" id="GO:0000175">
    <property type="term" value="F:3'-5'-RNA exonuclease activity"/>
    <property type="evidence" value="ECO:0007669"/>
    <property type="project" value="TreeGrafter"/>
</dbReference>
<dbReference type="Proteomes" id="UP000078348">
    <property type="component" value="Unassembled WGS sequence"/>
</dbReference>
<evidence type="ECO:0000256" key="1">
    <source>
        <dbReference type="SAM" id="SignalP"/>
    </source>
</evidence>
<name>A0A196SG54_BLAHN</name>
<feature type="chain" id="PRO_5008274601" evidence="1">
    <location>
        <begin position="17"/>
        <end position="871"/>
    </location>
</feature>
<dbReference type="EMBL" id="LXWW01000102">
    <property type="protein sequence ID" value="OAO16040.1"/>
    <property type="molecule type" value="Genomic_DNA"/>
</dbReference>
<dbReference type="InterPro" id="IPR050410">
    <property type="entry name" value="CCR4/nocturin_mRNA_transcr"/>
</dbReference>
<feature type="signal peptide" evidence="1">
    <location>
        <begin position="1"/>
        <end position="16"/>
    </location>
</feature>
<dbReference type="OrthoDB" id="2866996at2759"/>
<sequence length="871" mass="99662">MKRRLVCLLFVRDSLGMDSAGLVDSDTQSEGFINDNLCPFHYESPNPVSEEEYLFVNSIQDDFHGFKGLERHGEYYLAAEGYFLSEKHFNEYVEEKKRELLLLAKEYVYPMSIDLVLLNSLSPSGRQALLGKFCSNTVLTKDKNGEYVLIGASSTLKTAHNMLRQYMEGLIAYQVFIPSEVAAFIHAQREQNPNINTLQTLRRMLPVDAAFFPGAVISEIKEKKRVKNLRPRRDDQQHKRFFQSPFNPNFEVVIERKTATTYLSKPADANRLILLTPIAWAQLTLGKDDPATQFPVGNGLYAYDDPSVQCGADAQFRTEVEKALKGTRLHVMTQNARLEAFFKQKEEEGRRMHVIAFNEAIPETEENSSKIVQCFADYFGIAEKLGNCSSLSLIIPPLFSSIPQRFQKHFYSLVLCSMLDASRRVQPSLVVSIHFLVPNDEGIQLLSELFETWTKAAQNKVESTCDDSIVIIGGKACANELTMRMNEVFGELPSFASSWESHLSVDASAPPSPVPLSIMSWNILAQQFSKKQHWKLAEPRFLKAGYRRPLLLKQIEAAEPDVLCLQECDDFAGFWKKQLAAHGYESVYQQRNGKKPDGCCIAFSQRFACVEKLALFYDDLRVLGEIDKSRQVTEIKEKNQVFEKDGELKARAARWQEKEVKKTNSSRNLTSFETNNIGVMVVLEEKKTKTRFTVATTHLFWDPQYPQIKVTQSMYLLKAVSLLRERVGATLPVFITMDSNTMPYTYGYNYFCHWNQFVHLHSAYEHYYHNEEPLFTNFTHDFIGCLDYIFYNGGADHRFELTGLMPLPDVAKMRGVITLPSANHPSDHLPIAMDGVIHSQKREIEEKEEPLAKYRVLMTQPFFDFVYCENQ</sequence>
<gene>
    <name evidence="2" type="ORF">AV274_2226</name>
</gene>